<reference evidence="3" key="1">
    <citation type="submission" date="2017-04" db="EMBL/GenBank/DDBJ databases">
        <authorList>
            <person name="Varghese N."/>
            <person name="Submissions S."/>
        </authorList>
    </citation>
    <scope>NUCLEOTIDE SEQUENCE [LARGE SCALE GENOMIC DNA]</scope>
    <source>
        <strain evidence="3">LMG 29540</strain>
    </source>
</reference>
<dbReference type="RefSeq" id="WP_085488571.1">
    <property type="nucleotide sequence ID" value="NZ_FXAT01000011.1"/>
</dbReference>
<feature type="compositionally biased region" description="Low complexity" evidence="1">
    <location>
        <begin position="181"/>
        <end position="194"/>
    </location>
</feature>
<keyword evidence="3" id="KW-1185">Reference proteome</keyword>
<name>A0A1X7LZH3_9BURK</name>
<dbReference type="AlphaFoldDB" id="A0A1X7LZH3"/>
<evidence type="ECO:0000313" key="2">
    <source>
        <dbReference type="EMBL" id="SMG58662.1"/>
    </source>
</evidence>
<organism evidence="2 3">
    <name type="scientific">Paraburkholderia susongensis</name>
    <dbReference type="NCBI Taxonomy" id="1515439"/>
    <lineage>
        <taxon>Bacteria</taxon>
        <taxon>Pseudomonadati</taxon>
        <taxon>Pseudomonadota</taxon>
        <taxon>Betaproteobacteria</taxon>
        <taxon>Burkholderiales</taxon>
        <taxon>Burkholderiaceae</taxon>
        <taxon>Paraburkholderia</taxon>
    </lineage>
</organism>
<proteinExistence type="predicted"/>
<sequence>MSLSVFEMCSVELRCQRPLGARYVICDEQHYKACLRKAADLERAKADTREFLGIAGLNRGEWEKDGNLVRSIQKRGWLWLHGARDRNPDTDGWWVIGALLAEVRRGSLLAIKGPRADLFPPPHSTPLRTLPASAVYFPDSEPRLSGRYDPGTRQSRLVAARAATSGGSGGGLPDTAVTGESGANADSADGSGLADDGDTSTLLGDVHPFEYREDLPDGDAMELAGGEGTPRNNQTQNKQFKAVVRVLRLNQDQARQLHDEISKQGLGYHEMLERGRDLFGEGND</sequence>
<evidence type="ECO:0000313" key="3">
    <source>
        <dbReference type="Proteomes" id="UP000193228"/>
    </source>
</evidence>
<dbReference type="EMBL" id="FXAT01000011">
    <property type="protein sequence ID" value="SMG58662.1"/>
    <property type="molecule type" value="Genomic_DNA"/>
</dbReference>
<feature type="region of interest" description="Disordered" evidence="1">
    <location>
        <begin position="161"/>
        <end position="237"/>
    </location>
</feature>
<evidence type="ECO:0000256" key="1">
    <source>
        <dbReference type="SAM" id="MobiDB-lite"/>
    </source>
</evidence>
<protein>
    <submittedName>
        <fullName evidence="2">Uncharacterized protein</fullName>
    </submittedName>
</protein>
<dbReference type="STRING" id="1515439.SAMN06265784_111160"/>
<dbReference type="OrthoDB" id="9115366at2"/>
<dbReference type="Proteomes" id="UP000193228">
    <property type="component" value="Unassembled WGS sequence"/>
</dbReference>
<gene>
    <name evidence="2" type="ORF">SAMN06265784_111160</name>
</gene>
<accession>A0A1X7LZH3</accession>